<accession>A0A5N6K241</accession>
<evidence type="ECO:0000313" key="3">
    <source>
        <dbReference type="Proteomes" id="UP000326757"/>
    </source>
</evidence>
<keyword evidence="1" id="KW-0472">Membrane</keyword>
<organism evidence="2 3">
    <name type="scientific">Monilinia laxa</name>
    <name type="common">Brown rot fungus</name>
    <name type="synonym">Sclerotinia laxa</name>
    <dbReference type="NCBI Taxonomy" id="61186"/>
    <lineage>
        <taxon>Eukaryota</taxon>
        <taxon>Fungi</taxon>
        <taxon>Dikarya</taxon>
        <taxon>Ascomycota</taxon>
        <taxon>Pezizomycotina</taxon>
        <taxon>Leotiomycetes</taxon>
        <taxon>Helotiales</taxon>
        <taxon>Sclerotiniaceae</taxon>
        <taxon>Monilinia</taxon>
    </lineage>
</organism>
<proteinExistence type="predicted"/>
<reference evidence="2 3" key="1">
    <citation type="submission" date="2019-06" db="EMBL/GenBank/DDBJ databases">
        <title>Genome Sequence of the Brown Rot Fungal Pathogen Monilinia laxa.</title>
        <authorList>
            <person name="De Miccolis Angelini R.M."/>
            <person name="Landi L."/>
            <person name="Abate D."/>
            <person name="Pollastro S."/>
            <person name="Romanazzi G."/>
            <person name="Faretra F."/>
        </authorList>
    </citation>
    <scope>NUCLEOTIDE SEQUENCE [LARGE SCALE GENOMIC DNA]</scope>
    <source>
        <strain evidence="2 3">Mlax316</strain>
    </source>
</reference>
<name>A0A5N6K241_MONLA</name>
<feature type="transmembrane region" description="Helical" evidence="1">
    <location>
        <begin position="67"/>
        <end position="92"/>
    </location>
</feature>
<sequence>MTIKISPYHAYHTNPVYVATYLPTYQPTYLPYIPKSHVVPRRPTKLPLQINTYLPTYHTTTILTCSFLFLFCFSSSSSSSSLFILLCIYLPFHQSDHSSVSDSSLLKIPI</sequence>
<keyword evidence="1" id="KW-0812">Transmembrane</keyword>
<keyword evidence="3" id="KW-1185">Reference proteome</keyword>
<dbReference type="Proteomes" id="UP000326757">
    <property type="component" value="Unassembled WGS sequence"/>
</dbReference>
<keyword evidence="1" id="KW-1133">Transmembrane helix</keyword>
<dbReference type="EMBL" id="VIGI01000009">
    <property type="protein sequence ID" value="KAB8296094.1"/>
    <property type="molecule type" value="Genomic_DNA"/>
</dbReference>
<dbReference type="AlphaFoldDB" id="A0A5N6K241"/>
<evidence type="ECO:0000313" key="2">
    <source>
        <dbReference type="EMBL" id="KAB8296094.1"/>
    </source>
</evidence>
<evidence type="ECO:0000256" key="1">
    <source>
        <dbReference type="SAM" id="Phobius"/>
    </source>
</evidence>
<protein>
    <submittedName>
        <fullName evidence="2">Uncharacterized protein</fullName>
    </submittedName>
</protein>
<gene>
    <name evidence="2" type="ORF">EYC80_008893</name>
</gene>
<comment type="caution">
    <text evidence="2">The sequence shown here is derived from an EMBL/GenBank/DDBJ whole genome shotgun (WGS) entry which is preliminary data.</text>
</comment>